<evidence type="ECO:0000313" key="2">
    <source>
        <dbReference type="Proteomes" id="UP000823775"/>
    </source>
</evidence>
<proteinExistence type="predicted"/>
<comment type="caution">
    <text evidence="1">The sequence shown here is derived from an EMBL/GenBank/DDBJ whole genome shotgun (WGS) entry which is preliminary data.</text>
</comment>
<organism evidence="1 2">
    <name type="scientific">Datura stramonium</name>
    <name type="common">Jimsonweed</name>
    <name type="synonym">Common thornapple</name>
    <dbReference type="NCBI Taxonomy" id="4076"/>
    <lineage>
        <taxon>Eukaryota</taxon>
        <taxon>Viridiplantae</taxon>
        <taxon>Streptophyta</taxon>
        <taxon>Embryophyta</taxon>
        <taxon>Tracheophyta</taxon>
        <taxon>Spermatophyta</taxon>
        <taxon>Magnoliopsida</taxon>
        <taxon>eudicotyledons</taxon>
        <taxon>Gunneridae</taxon>
        <taxon>Pentapetalae</taxon>
        <taxon>asterids</taxon>
        <taxon>lamiids</taxon>
        <taxon>Solanales</taxon>
        <taxon>Solanaceae</taxon>
        <taxon>Solanoideae</taxon>
        <taxon>Datureae</taxon>
        <taxon>Datura</taxon>
    </lineage>
</organism>
<name>A0ABS8YB08_DATST</name>
<keyword evidence="2" id="KW-1185">Reference proteome</keyword>
<accession>A0ABS8YB08</accession>
<dbReference type="Proteomes" id="UP000823775">
    <property type="component" value="Unassembled WGS sequence"/>
</dbReference>
<protein>
    <submittedName>
        <fullName evidence="1">Uncharacterized protein</fullName>
    </submittedName>
</protein>
<feature type="non-terminal residue" evidence="1">
    <location>
        <position position="1"/>
    </location>
</feature>
<sequence>FPGPLQRVLLHPVDFGKELIPGMIIKELALEDAREANTSTRRLDILMSWRVLDIAKEL</sequence>
<dbReference type="EMBL" id="JACEIK010049188">
    <property type="protein sequence ID" value="MCE5167094.1"/>
    <property type="molecule type" value="Genomic_DNA"/>
</dbReference>
<reference evidence="1 2" key="1">
    <citation type="journal article" date="2021" name="BMC Genomics">
        <title>Datura genome reveals duplications of psychoactive alkaloid biosynthetic genes and high mutation rate following tissue culture.</title>
        <authorList>
            <person name="Rajewski A."/>
            <person name="Carter-House D."/>
            <person name="Stajich J."/>
            <person name="Litt A."/>
        </authorList>
    </citation>
    <scope>NUCLEOTIDE SEQUENCE [LARGE SCALE GENOMIC DNA]</scope>
    <source>
        <strain evidence="1">AR-01</strain>
    </source>
</reference>
<evidence type="ECO:0000313" key="1">
    <source>
        <dbReference type="EMBL" id="MCE5167094.1"/>
    </source>
</evidence>
<gene>
    <name evidence="1" type="ORF">HAX54_036945</name>
</gene>